<gene>
    <name evidence="2" type="primary">CFDP2_1</name>
    <name evidence="2" type="ORF">TNCT_146511</name>
</gene>
<dbReference type="Pfam" id="PF00078">
    <property type="entry name" value="RVT_1"/>
    <property type="match status" value="1"/>
</dbReference>
<dbReference type="InterPro" id="IPR000477">
    <property type="entry name" value="RT_dom"/>
</dbReference>
<accession>A0A8X6GAJ4</accession>
<dbReference type="Proteomes" id="UP000887116">
    <property type="component" value="Unassembled WGS sequence"/>
</dbReference>
<reference evidence="2" key="1">
    <citation type="submission" date="2020-07" db="EMBL/GenBank/DDBJ databases">
        <title>Multicomponent nature underlies the extraordinary mechanical properties of spider dragline silk.</title>
        <authorList>
            <person name="Kono N."/>
            <person name="Nakamura H."/>
            <person name="Mori M."/>
            <person name="Yoshida Y."/>
            <person name="Ohtoshi R."/>
            <person name="Malay A.D."/>
            <person name="Moran D.A.P."/>
            <person name="Tomita M."/>
            <person name="Numata K."/>
            <person name="Arakawa K."/>
        </authorList>
    </citation>
    <scope>NUCLEOTIDE SEQUENCE</scope>
</reference>
<dbReference type="CDD" id="cd09076">
    <property type="entry name" value="L1-EN"/>
    <property type="match status" value="1"/>
</dbReference>
<comment type="caution">
    <text evidence="2">The sequence shown here is derived from an EMBL/GenBank/DDBJ whole genome shotgun (WGS) entry which is preliminary data.</text>
</comment>
<evidence type="ECO:0000259" key="1">
    <source>
        <dbReference type="PROSITE" id="PS50878"/>
    </source>
</evidence>
<organism evidence="2 3">
    <name type="scientific">Trichonephila clavata</name>
    <name type="common">Joro spider</name>
    <name type="synonym">Nephila clavata</name>
    <dbReference type="NCBI Taxonomy" id="2740835"/>
    <lineage>
        <taxon>Eukaryota</taxon>
        <taxon>Metazoa</taxon>
        <taxon>Ecdysozoa</taxon>
        <taxon>Arthropoda</taxon>
        <taxon>Chelicerata</taxon>
        <taxon>Arachnida</taxon>
        <taxon>Araneae</taxon>
        <taxon>Araneomorphae</taxon>
        <taxon>Entelegynae</taxon>
        <taxon>Araneoidea</taxon>
        <taxon>Nephilidae</taxon>
        <taxon>Trichonephila</taxon>
    </lineage>
</organism>
<protein>
    <submittedName>
        <fullName evidence="2">Craniofacial development protein 2</fullName>
    </submittedName>
</protein>
<dbReference type="AlphaFoldDB" id="A0A8X6GAJ4"/>
<dbReference type="PANTHER" id="PTHR47027">
    <property type="entry name" value="REVERSE TRANSCRIPTASE DOMAIN-CONTAINING PROTEIN"/>
    <property type="match status" value="1"/>
</dbReference>
<sequence length="956" mass="111359">MEVRTRTQAYTFSTWNVRWLTEKKRETFAEIERENEDLVVLTETKLRGTGQEEYGNYIHLYSGVKTGPSRAGVSILLKKGFGRIIKWEAISERIITAKLSIGGQKIVVIGVYGTDETAKPTVKDAFQENLKDVLKKIKKQHELIMLGDFNSKVGVSKISKVVGNFGNCEVNTNGRRLIDLCEEYHLKIQNTFFDHEDIHKYTWYQKRNLSKSLIDFCITRQDSSLYVHDVLACRWLECGTDHVFLEATISFPLLINDETVQAALEDVPEMRRYKTYMLYSKTIRTSYEEYLESIIDLSAKRTTKEMYQHLKESIHLAAAKTLGIQDKDLFGEFVWDKELKELRAKRFERYKDEKQEHTNEQPNPDKTTFDLEFDKIKNEVWEGICAAIHNTKKSKSNQGTWNIIHELLNKTNENLVDPQLSDEFFKALFKNNRLSVKEFQAEIQESKQNLCEINPEMTIDVSIADVSKALDDLDDDKYPTPGGLSVQLLRCSRHKTKQLLTNLIQGIFNGDEIPTEINETYLSDVVKVKNREKHLIGNGIRVHSIMRIMNIILKEILEKTMAFKNMCSIIPSQNLLDTTFLFRLLLQKNAEKRNGPFHFAFIDLRQTFFGIEHKKLFSVLEKYGVSKPLLGVMEHLYKLNSIRIVTSDKLSKLFSLSKGLIEQCILAPTLFKMYVQESIKKWMKKNPQNGITIDNRILSYIIHNDKLIIFAENHKTLETMILSLRQNFRNLNLHISLKSIKYLGNEKLTIGKTEIKGEETLNLEGSILELDGRNVEDVWDRVLEAKRVIGFLHPVVRDESITRYNKKRIFNVIIRRILTEGCETWTLTDDLKEALNNLEMSYWKWYCEKYPEGYTPQELRTLMAIKYNVFDIMMLKKTAWYIKVRDMSSNKWPRCILDWIPEGAVKIGRPRKKWVDGIEEFLKDFSKYKRYLPQNSNSDKQIDEGGDSFDIISATL</sequence>
<dbReference type="SUPFAM" id="SSF56219">
    <property type="entry name" value="DNase I-like"/>
    <property type="match status" value="1"/>
</dbReference>
<dbReference type="InterPro" id="IPR005135">
    <property type="entry name" value="Endo/exonuclease/phosphatase"/>
</dbReference>
<evidence type="ECO:0000313" key="2">
    <source>
        <dbReference type="EMBL" id="GFQ99672.1"/>
    </source>
</evidence>
<dbReference type="EMBL" id="BMAO01025033">
    <property type="protein sequence ID" value="GFQ99672.1"/>
    <property type="molecule type" value="Genomic_DNA"/>
</dbReference>
<dbReference type="PROSITE" id="PS50878">
    <property type="entry name" value="RT_POL"/>
    <property type="match status" value="1"/>
</dbReference>
<proteinExistence type="predicted"/>
<dbReference type="GO" id="GO:0003824">
    <property type="term" value="F:catalytic activity"/>
    <property type="evidence" value="ECO:0007669"/>
    <property type="project" value="InterPro"/>
</dbReference>
<dbReference type="OrthoDB" id="6425625at2759"/>
<dbReference type="PANTHER" id="PTHR47027:SF20">
    <property type="entry name" value="REVERSE TRANSCRIPTASE-LIKE PROTEIN WITH RNA-DIRECTED DNA POLYMERASE DOMAIN"/>
    <property type="match status" value="1"/>
</dbReference>
<evidence type="ECO:0000313" key="3">
    <source>
        <dbReference type="Proteomes" id="UP000887116"/>
    </source>
</evidence>
<feature type="domain" description="Reverse transcriptase" evidence="1">
    <location>
        <begin position="509"/>
        <end position="768"/>
    </location>
</feature>
<dbReference type="InterPro" id="IPR036691">
    <property type="entry name" value="Endo/exonu/phosph_ase_sf"/>
</dbReference>
<name>A0A8X6GAJ4_TRICU</name>
<keyword evidence="3" id="KW-1185">Reference proteome</keyword>
<dbReference type="Gene3D" id="3.60.10.10">
    <property type="entry name" value="Endonuclease/exonuclease/phosphatase"/>
    <property type="match status" value="1"/>
</dbReference>
<dbReference type="Pfam" id="PF03372">
    <property type="entry name" value="Exo_endo_phos"/>
    <property type="match status" value="1"/>
</dbReference>